<feature type="compositionally biased region" description="Polar residues" evidence="3">
    <location>
        <begin position="680"/>
        <end position="697"/>
    </location>
</feature>
<feature type="domain" description="RRM" evidence="4">
    <location>
        <begin position="455"/>
        <end position="534"/>
    </location>
</feature>
<gene>
    <name evidence="5" type="ORF">NE237_011183</name>
</gene>
<comment type="caution">
    <text evidence="5">The sequence shown here is derived from an EMBL/GenBank/DDBJ whole genome shotgun (WGS) entry which is preliminary data.</text>
</comment>
<feature type="compositionally biased region" description="Low complexity" evidence="3">
    <location>
        <begin position="655"/>
        <end position="677"/>
    </location>
</feature>
<evidence type="ECO:0000259" key="4">
    <source>
        <dbReference type="PROSITE" id="PS50102"/>
    </source>
</evidence>
<feature type="compositionally biased region" description="Basic and acidic residues" evidence="3">
    <location>
        <begin position="238"/>
        <end position="249"/>
    </location>
</feature>
<dbReference type="PANTHER" id="PTHR21245">
    <property type="entry name" value="HETEROGENEOUS NUCLEAR RIBONUCLEOPROTEIN"/>
    <property type="match status" value="1"/>
</dbReference>
<feature type="region of interest" description="Disordered" evidence="3">
    <location>
        <begin position="783"/>
        <end position="804"/>
    </location>
</feature>
<evidence type="ECO:0000313" key="5">
    <source>
        <dbReference type="EMBL" id="KAJ4954400.1"/>
    </source>
</evidence>
<dbReference type="SMART" id="SM00360">
    <property type="entry name" value="RRM"/>
    <property type="match status" value="3"/>
</dbReference>
<keyword evidence="6" id="KW-1185">Reference proteome</keyword>
<evidence type="ECO:0000313" key="6">
    <source>
        <dbReference type="Proteomes" id="UP001141806"/>
    </source>
</evidence>
<dbReference type="EMBL" id="JAMYWD010000011">
    <property type="protein sequence ID" value="KAJ4954400.1"/>
    <property type="molecule type" value="Genomic_DNA"/>
</dbReference>
<feature type="compositionally biased region" description="Basic residues" evidence="3">
    <location>
        <begin position="11"/>
        <end position="21"/>
    </location>
</feature>
<dbReference type="Gene3D" id="3.30.70.330">
    <property type="match status" value="3"/>
</dbReference>
<dbReference type="OrthoDB" id="3800936at2759"/>
<dbReference type="SUPFAM" id="SSF54928">
    <property type="entry name" value="RNA-binding domain, RBD"/>
    <property type="match status" value="2"/>
</dbReference>
<sequence length="804" mass="87851">MPPRSSNKRGTPAKRGPRGKKATPISQPEIVSEENKASESEVQPGPVEELKVPEVGQNSAEERLLKLEFLDGEEVLPTAEEDKVVTTGEMPLTAVVVKEEPKMMEEVVEETISEIVSEDSLIMNAPNVKEEGDDLQDKEEVGERNDGDKENVAVQMDLDKNTRKQSDEGAKQVVVQEETTDAEVEDTYGSSDVEDSKGGGEVEEIKGDGEVDCKVGGKVQDTERAEDGVYNADADGTINKDEEADKSGSDEEDNEEEEDPSVYMEAPLTDRKKEKEFEIFVGGLDKEAIEEDLIKIFGEFGEIQSARIVKHQTTQKSKGFAFIRYVSVEQAKKVLVELKDGIEVRGKRVGISPSQDNDTLHVGNICKTWTKEQVLETVKSLGIEHIEEIYLPDDPKSDGKNRGFALLEFSTHSDAMTAFQRLRKPDAIFGFDRSAKVSFAQSSIHPSEEALSQVKTVFVEGLTDAWDEEKLKELCKQYGEIEKVQLSRNLVKKRKDFGFVAFTSRESAVACVEGINNVQIGEGDIKVKANLAKPQNKGRLAKQGARGGFKVKEDGEKTEETGSLKMKGHAKSKGGGGKGKKTLPKFKNVKGGKPYKTQDNLARIQGSGVPSKSERTNQQRNRQPPKGEKRGRRDMDSGYEGRSSKKAHVGSMHGRPPNNSFGSRRNNNSRSGRPRPSYGAASTTYGNPSVQGYAAASSSRYQGHMYGAASGSKRPYSDMAPHAGYLVPATNKQSRDAYGYGPRRPVGYDVQGSNGAAFGGVAPGSVVPPYVPNYASYGGYEGGDTGSSYGYPSRAAYPPRQAYY</sequence>
<feature type="compositionally biased region" description="Basic and acidic residues" evidence="3">
    <location>
        <begin position="138"/>
        <end position="170"/>
    </location>
</feature>
<evidence type="ECO:0000256" key="2">
    <source>
        <dbReference type="PROSITE-ProRule" id="PRU00176"/>
    </source>
</evidence>
<feature type="domain" description="RRM" evidence="4">
    <location>
        <begin position="277"/>
        <end position="356"/>
    </location>
</feature>
<protein>
    <recommendedName>
        <fullName evidence="4">RRM domain-containing protein</fullName>
    </recommendedName>
</protein>
<feature type="compositionally biased region" description="Acidic residues" evidence="3">
    <location>
        <begin position="250"/>
        <end position="260"/>
    </location>
</feature>
<evidence type="ECO:0000256" key="3">
    <source>
        <dbReference type="SAM" id="MobiDB-lite"/>
    </source>
</evidence>
<feature type="region of interest" description="Disordered" evidence="3">
    <location>
        <begin position="1"/>
        <end position="57"/>
    </location>
</feature>
<feature type="compositionally biased region" description="Basic and acidic residues" evidence="3">
    <location>
        <begin position="550"/>
        <end position="562"/>
    </location>
</feature>
<feature type="compositionally biased region" description="Basic and acidic residues" evidence="3">
    <location>
        <begin position="194"/>
        <end position="227"/>
    </location>
</feature>
<dbReference type="GO" id="GO:0003723">
    <property type="term" value="F:RNA binding"/>
    <property type="evidence" value="ECO:0007669"/>
    <property type="project" value="UniProtKB-UniRule"/>
</dbReference>
<dbReference type="PROSITE" id="PS50102">
    <property type="entry name" value="RRM"/>
    <property type="match status" value="3"/>
</dbReference>
<feature type="compositionally biased region" description="Basic residues" evidence="3">
    <location>
        <begin position="566"/>
        <end position="590"/>
    </location>
</feature>
<proteinExistence type="predicted"/>
<reference evidence="5" key="1">
    <citation type="journal article" date="2023" name="Plant J.">
        <title>The genome of the king protea, Protea cynaroides.</title>
        <authorList>
            <person name="Chang J."/>
            <person name="Duong T.A."/>
            <person name="Schoeman C."/>
            <person name="Ma X."/>
            <person name="Roodt D."/>
            <person name="Barker N."/>
            <person name="Li Z."/>
            <person name="Van de Peer Y."/>
            <person name="Mizrachi E."/>
        </authorList>
    </citation>
    <scope>NUCLEOTIDE SEQUENCE</scope>
    <source>
        <tissue evidence="5">Young leaves</tissue>
    </source>
</reference>
<organism evidence="5 6">
    <name type="scientific">Protea cynaroides</name>
    <dbReference type="NCBI Taxonomy" id="273540"/>
    <lineage>
        <taxon>Eukaryota</taxon>
        <taxon>Viridiplantae</taxon>
        <taxon>Streptophyta</taxon>
        <taxon>Embryophyta</taxon>
        <taxon>Tracheophyta</taxon>
        <taxon>Spermatophyta</taxon>
        <taxon>Magnoliopsida</taxon>
        <taxon>Proteales</taxon>
        <taxon>Proteaceae</taxon>
        <taxon>Protea</taxon>
    </lineage>
</organism>
<dbReference type="Proteomes" id="UP001141806">
    <property type="component" value="Unassembled WGS sequence"/>
</dbReference>
<dbReference type="InterPro" id="IPR035979">
    <property type="entry name" value="RBD_domain_sf"/>
</dbReference>
<evidence type="ECO:0000256" key="1">
    <source>
        <dbReference type="ARBA" id="ARBA00022884"/>
    </source>
</evidence>
<dbReference type="InterPro" id="IPR000504">
    <property type="entry name" value="RRM_dom"/>
</dbReference>
<dbReference type="AlphaFoldDB" id="A0A9Q0GXQ0"/>
<keyword evidence="1 2" id="KW-0694">RNA-binding</keyword>
<feature type="domain" description="RRM" evidence="4">
    <location>
        <begin position="358"/>
        <end position="442"/>
    </location>
</feature>
<dbReference type="CDD" id="cd00590">
    <property type="entry name" value="RRM_SF"/>
    <property type="match status" value="3"/>
</dbReference>
<feature type="compositionally biased region" description="Basic and acidic residues" evidence="3">
    <location>
        <begin position="625"/>
        <end position="636"/>
    </location>
</feature>
<feature type="region of interest" description="Disordered" evidence="3">
    <location>
        <begin position="124"/>
        <end position="266"/>
    </location>
</feature>
<feature type="region of interest" description="Disordered" evidence="3">
    <location>
        <begin position="536"/>
        <end position="697"/>
    </location>
</feature>
<accession>A0A9Q0GXQ0</accession>
<name>A0A9Q0GXQ0_9MAGN</name>
<dbReference type="InterPro" id="IPR012677">
    <property type="entry name" value="Nucleotide-bd_a/b_plait_sf"/>
</dbReference>
<dbReference type="Pfam" id="PF00076">
    <property type="entry name" value="RRM_1"/>
    <property type="match status" value="3"/>
</dbReference>